<dbReference type="RefSeq" id="WP_189165582.1">
    <property type="nucleotide sequence ID" value="NZ_BMNT01000030.1"/>
</dbReference>
<dbReference type="SUPFAM" id="SSF53271">
    <property type="entry name" value="PRTase-like"/>
    <property type="match status" value="1"/>
</dbReference>
<evidence type="ECO:0000313" key="2">
    <source>
        <dbReference type="Proteomes" id="UP000645217"/>
    </source>
</evidence>
<dbReference type="InterPro" id="IPR000836">
    <property type="entry name" value="PRTase_dom"/>
</dbReference>
<accession>A0A917VPX9</accession>
<organism evidence="1 2">
    <name type="scientific">Sphaerisporangium melleum</name>
    <dbReference type="NCBI Taxonomy" id="321316"/>
    <lineage>
        <taxon>Bacteria</taxon>
        <taxon>Bacillati</taxon>
        <taxon>Actinomycetota</taxon>
        <taxon>Actinomycetes</taxon>
        <taxon>Streptosporangiales</taxon>
        <taxon>Streptosporangiaceae</taxon>
        <taxon>Sphaerisporangium</taxon>
    </lineage>
</organism>
<dbReference type="InterPro" id="IPR029057">
    <property type="entry name" value="PRTase-like"/>
</dbReference>
<dbReference type="AlphaFoldDB" id="A0A917VPX9"/>
<protein>
    <recommendedName>
        <fullName evidence="3">Phosphoribosyltransferase domain-containing protein</fullName>
    </recommendedName>
</protein>
<dbReference type="Proteomes" id="UP000645217">
    <property type="component" value="Unassembled WGS sequence"/>
</dbReference>
<name>A0A917VPX9_9ACTN</name>
<evidence type="ECO:0008006" key="3">
    <source>
        <dbReference type="Google" id="ProtNLM"/>
    </source>
</evidence>
<dbReference type="CDD" id="cd06223">
    <property type="entry name" value="PRTases_typeI"/>
    <property type="match status" value="1"/>
</dbReference>
<keyword evidence="2" id="KW-1185">Reference proteome</keyword>
<proteinExistence type="predicted"/>
<sequence>MPADDDLLIMGNAEAFTNRFLQLYHNVPPVRPGVCRICHSGPKDRLDTGEPYDICASCARTTAGFHGHSQYVVPISLAVKDSQLYDVVVRKRDPAGPSGRMDRLVFLAATVARFYRTHAECLAEAAGGPLTMVTTIPSARLERPIPAFHALPKVVQKVGAFDKFKKPILMTNDEFAPVLAERESHKDAFWVMGGRIDGHRVLLLDDLFVSGAHVQSAASALIRHGAAAVVALVIIRLLDPESNPHRKRIWAEARAEPFSFDRCCLRGPTDRHVQPNAH</sequence>
<dbReference type="EMBL" id="BMNT01000030">
    <property type="protein sequence ID" value="GGL02897.1"/>
    <property type="molecule type" value="Genomic_DNA"/>
</dbReference>
<reference evidence="1" key="1">
    <citation type="journal article" date="2014" name="Int. J. Syst. Evol. Microbiol.">
        <title>Complete genome sequence of Corynebacterium casei LMG S-19264T (=DSM 44701T), isolated from a smear-ripened cheese.</title>
        <authorList>
            <consortium name="US DOE Joint Genome Institute (JGI-PGF)"/>
            <person name="Walter F."/>
            <person name="Albersmeier A."/>
            <person name="Kalinowski J."/>
            <person name="Ruckert C."/>
        </authorList>
    </citation>
    <scope>NUCLEOTIDE SEQUENCE</scope>
    <source>
        <strain evidence="1">JCM 13064</strain>
    </source>
</reference>
<evidence type="ECO:0000313" key="1">
    <source>
        <dbReference type="EMBL" id="GGL02897.1"/>
    </source>
</evidence>
<dbReference type="Gene3D" id="3.40.50.2020">
    <property type="match status" value="1"/>
</dbReference>
<gene>
    <name evidence="1" type="ORF">GCM10007964_51220</name>
</gene>
<comment type="caution">
    <text evidence="1">The sequence shown here is derived from an EMBL/GenBank/DDBJ whole genome shotgun (WGS) entry which is preliminary data.</text>
</comment>
<reference evidence="1" key="2">
    <citation type="submission" date="2020-09" db="EMBL/GenBank/DDBJ databases">
        <authorList>
            <person name="Sun Q."/>
            <person name="Ohkuma M."/>
        </authorList>
    </citation>
    <scope>NUCLEOTIDE SEQUENCE</scope>
    <source>
        <strain evidence="1">JCM 13064</strain>
    </source>
</reference>